<evidence type="ECO:0000313" key="1">
    <source>
        <dbReference type="EMBL" id="TFL07589.1"/>
    </source>
</evidence>
<dbReference type="AlphaFoldDB" id="A0A5C3R459"/>
<dbReference type="InterPro" id="IPR001680">
    <property type="entry name" value="WD40_rpt"/>
</dbReference>
<dbReference type="InterPro" id="IPR042453">
    <property type="entry name" value="WDR53"/>
</dbReference>
<protein>
    <submittedName>
        <fullName evidence="1">WD40 repeat-like protein</fullName>
    </submittedName>
</protein>
<gene>
    <name evidence="1" type="ORF">BDV98DRAFT_520596</name>
</gene>
<dbReference type="OrthoDB" id="2161379at2759"/>
<sequence length="343" mass="37411">MFNVQYTLATPAPVTCLALHASRLFAGSDDGSLRVYDLTTRRVSKAIRALGDEVSSIIYDPRSDNLWLATGPSIMVFSLGSSKMVMNLDDAIASRQLGVNDEDAVNQLAINSNASHLAFCLDSGAVGVLAIAPNHEITIMKTTHENISSCVHFIPDRPNELLSFGYDHNILHFEYRQQTILSRRQITPVAQGDGMSLSPPFVICSDISSSGIAAAGTADGQLWVGSGGEKVPSRQQGRKKSRKWQGLDQEYELLQRIAEGPIVALCFVEARVLAYSTLLGGVNLCRVLSEPNEPPRIKVISQKQTTVVHKVNALTMGDNQLYIAGLSKDIKGVIETWEYTVHE</sequence>
<evidence type="ECO:0000313" key="2">
    <source>
        <dbReference type="Proteomes" id="UP000305067"/>
    </source>
</evidence>
<dbReference type="Gene3D" id="2.130.10.10">
    <property type="entry name" value="YVTN repeat-like/Quinoprotein amine dehydrogenase"/>
    <property type="match status" value="2"/>
</dbReference>
<reference evidence="1 2" key="1">
    <citation type="journal article" date="2019" name="Nat. Ecol. Evol.">
        <title>Megaphylogeny resolves global patterns of mushroom evolution.</title>
        <authorList>
            <person name="Varga T."/>
            <person name="Krizsan K."/>
            <person name="Foldi C."/>
            <person name="Dima B."/>
            <person name="Sanchez-Garcia M."/>
            <person name="Sanchez-Ramirez S."/>
            <person name="Szollosi G.J."/>
            <person name="Szarkandi J.G."/>
            <person name="Papp V."/>
            <person name="Albert L."/>
            <person name="Andreopoulos W."/>
            <person name="Angelini C."/>
            <person name="Antonin V."/>
            <person name="Barry K.W."/>
            <person name="Bougher N.L."/>
            <person name="Buchanan P."/>
            <person name="Buyck B."/>
            <person name="Bense V."/>
            <person name="Catcheside P."/>
            <person name="Chovatia M."/>
            <person name="Cooper J."/>
            <person name="Damon W."/>
            <person name="Desjardin D."/>
            <person name="Finy P."/>
            <person name="Geml J."/>
            <person name="Haridas S."/>
            <person name="Hughes K."/>
            <person name="Justo A."/>
            <person name="Karasinski D."/>
            <person name="Kautmanova I."/>
            <person name="Kiss B."/>
            <person name="Kocsube S."/>
            <person name="Kotiranta H."/>
            <person name="LaButti K.M."/>
            <person name="Lechner B.E."/>
            <person name="Liimatainen K."/>
            <person name="Lipzen A."/>
            <person name="Lukacs Z."/>
            <person name="Mihaltcheva S."/>
            <person name="Morgado L.N."/>
            <person name="Niskanen T."/>
            <person name="Noordeloos M.E."/>
            <person name="Ohm R.A."/>
            <person name="Ortiz-Santana B."/>
            <person name="Ovrebo C."/>
            <person name="Racz N."/>
            <person name="Riley R."/>
            <person name="Savchenko A."/>
            <person name="Shiryaev A."/>
            <person name="Soop K."/>
            <person name="Spirin V."/>
            <person name="Szebenyi C."/>
            <person name="Tomsovsky M."/>
            <person name="Tulloss R.E."/>
            <person name="Uehling J."/>
            <person name="Grigoriev I.V."/>
            <person name="Vagvolgyi C."/>
            <person name="Papp T."/>
            <person name="Martin F.M."/>
            <person name="Miettinen O."/>
            <person name="Hibbett D.S."/>
            <person name="Nagy L.G."/>
        </authorList>
    </citation>
    <scope>NUCLEOTIDE SEQUENCE [LARGE SCALE GENOMIC DNA]</scope>
    <source>
        <strain evidence="1 2">CBS 309.79</strain>
    </source>
</reference>
<accession>A0A5C3R459</accession>
<dbReference type="EMBL" id="ML178814">
    <property type="protein sequence ID" value="TFL07589.1"/>
    <property type="molecule type" value="Genomic_DNA"/>
</dbReference>
<keyword evidence="2" id="KW-1185">Reference proteome</keyword>
<dbReference type="SUPFAM" id="SSF50978">
    <property type="entry name" value="WD40 repeat-like"/>
    <property type="match status" value="1"/>
</dbReference>
<dbReference type="InterPro" id="IPR036322">
    <property type="entry name" value="WD40_repeat_dom_sf"/>
</dbReference>
<dbReference type="SMART" id="SM00320">
    <property type="entry name" value="WD40"/>
    <property type="match status" value="2"/>
</dbReference>
<dbReference type="PANTHER" id="PTHR44666:SF1">
    <property type="entry name" value="WD REPEAT-CONTAINING PROTEIN 53"/>
    <property type="match status" value="1"/>
</dbReference>
<dbReference type="STRING" id="1884261.A0A5C3R459"/>
<dbReference type="InterPro" id="IPR015943">
    <property type="entry name" value="WD40/YVTN_repeat-like_dom_sf"/>
</dbReference>
<proteinExistence type="predicted"/>
<organism evidence="1 2">
    <name type="scientific">Pterulicium gracile</name>
    <dbReference type="NCBI Taxonomy" id="1884261"/>
    <lineage>
        <taxon>Eukaryota</taxon>
        <taxon>Fungi</taxon>
        <taxon>Dikarya</taxon>
        <taxon>Basidiomycota</taxon>
        <taxon>Agaricomycotina</taxon>
        <taxon>Agaricomycetes</taxon>
        <taxon>Agaricomycetidae</taxon>
        <taxon>Agaricales</taxon>
        <taxon>Pleurotineae</taxon>
        <taxon>Pterulaceae</taxon>
        <taxon>Pterulicium</taxon>
    </lineage>
</organism>
<dbReference type="Proteomes" id="UP000305067">
    <property type="component" value="Unassembled WGS sequence"/>
</dbReference>
<dbReference type="PANTHER" id="PTHR44666">
    <property type="entry name" value="WD REPEAT-CONTAINING PROTEIN 53"/>
    <property type="match status" value="1"/>
</dbReference>
<dbReference type="Pfam" id="PF00400">
    <property type="entry name" value="WD40"/>
    <property type="match status" value="1"/>
</dbReference>
<name>A0A5C3R459_9AGAR</name>